<organism evidence="2 3">
    <name type="scientific">Eleusine coracana subsp. coracana</name>
    <dbReference type="NCBI Taxonomy" id="191504"/>
    <lineage>
        <taxon>Eukaryota</taxon>
        <taxon>Viridiplantae</taxon>
        <taxon>Streptophyta</taxon>
        <taxon>Embryophyta</taxon>
        <taxon>Tracheophyta</taxon>
        <taxon>Spermatophyta</taxon>
        <taxon>Magnoliopsida</taxon>
        <taxon>Liliopsida</taxon>
        <taxon>Poales</taxon>
        <taxon>Poaceae</taxon>
        <taxon>PACMAD clade</taxon>
        <taxon>Chloridoideae</taxon>
        <taxon>Cynodonteae</taxon>
        <taxon>Eleusininae</taxon>
        <taxon>Eleusine</taxon>
    </lineage>
</organism>
<dbReference type="EMBL" id="BQKI01000003">
    <property type="protein sequence ID" value="GJM90234.1"/>
    <property type="molecule type" value="Genomic_DNA"/>
</dbReference>
<gene>
    <name evidence="2" type="primary">ga06494</name>
    <name evidence="2" type="ORF">PR202_ga06494</name>
</gene>
<feature type="transmembrane region" description="Helical" evidence="1">
    <location>
        <begin position="41"/>
        <end position="63"/>
    </location>
</feature>
<evidence type="ECO:0000313" key="2">
    <source>
        <dbReference type="EMBL" id="GJM90234.1"/>
    </source>
</evidence>
<sequence>MILLGHHGSHRGAAGPRLRSIPRAEWIEPATPDTSVLSTRILAFTILLAAILLPALAGAVLIYDRRDLLTILRHRAAFLLLVPAAAAVVTL</sequence>
<keyword evidence="3" id="KW-1185">Reference proteome</keyword>
<reference evidence="2" key="2">
    <citation type="submission" date="2021-12" db="EMBL/GenBank/DDBJ databases">
        <title>Resequencing data analysis of finger millet.</title>
        <authorList>
            <person name="Hatakeyama M."/>
            <person name="Aluri S."/>
            <person name="Balachadran M.T."/>
            <person name="Sivarajan S.R."/>
            <person name="Poveda L."/>
            <person name="Shimizu-Inatsugi R."/>
            <person name="Schlapbach R."/>
            <person name="Sreeman S.M."/>
            <person name="Shimizu K.K."/>
        </authorList>
    </citation>
    <scope>NUCLEOTIDE SEQUENCE</scope>
</reference>
<evidence type="ECO:0000313" key="3">
    <source>
        <dbReference type="Proteomes" id="UP001054889"/>
    </source>
</evidence>
<protein>
    <submittedName>
        <fullName evidence="2">Uncharacterized protein</fullName>
    </submittedName>
</protein>
<name>A0AAV5BYK9_ELECO</name>
<proteinExistence type="predicted"/>
<dbReference type="Proteomes" id="UP001054889">
    <property type="component" value="Unassembled WGS sequence"/>
</dbReference>
<accession>A0AAV5BYK9</accession>
<keyword evidence="1" id="KW-1133">Transmembrane helix</keyword>
<evidence type="ECO:0000256" key="1">
    <source>
        <dbReference type="SAM" id="Phobius"/>
    </source>
</evidence>
<reference evidence="2" key="1">
    <citation type="journal article" date="2018" name="DNA Res.">
        <title>Multiple hybrid de novo genome assembly of finger millet, an orphan allotetraploid crop.</title>
        <authorList>
            <person name="Hatakeyama M."/>
            <person name="Aluri S."/>
            <person name="Balachadran M.T."/>
            <person name="Sivarajan S.R."/>
            <person name="Patrignani A."/>
            <person name="Gruter S."/>
            <person name="Poveda L."/>
            <person name="Shimizu-Inatsugi R."/>
            <person name="Baeten J."/>
            <person name="Francoijs K.J."/>
            <person name="Nataraja K.N."/>
            <person name="Reddy Y.A.N."/>
            <person name="Phadnis S."/>
            <person name="Ravikumar R.L."/>
            <person name="Schlapbach R."/>
            <person name="Sreeman S.M."/>
            <person name="Shimizu K.K."/>
        </authorList>
    </citation>
    <scope>NUCLEOTIDE SEQUENCE</scope>
</reference>
<comment type="caution">
    <text evidence="2">The sequence shown here is derived from an EMBL/GenBank/DDBJ whole genome shotgun (WGS) entry which is preliminary data.</text>
</comment>
<dbReference type="AlphaFoldDB" id="A0AAV5BYK9"/>
<keyword evidence="1" id="KW-0472">Membrane</keyword>
<keyword evidence="1" id="KW-0812">Transmembrane</keyword>